<sequence length="115" mass="13174">MKAVIVSDNGRVGKSLILLLQAYPELEVSFLKDARGSVPDDADVVIVDIDSMLANQLRLSFFSNHPVIFYSRSREYSELVYWLHKYDADFINVYTHPDCVLHLIKKACTRRKLNG</sequence>
<name>A0A5D4SS99_9BACI</name>
<dbReference type="SUPFAM" id="SSF52172">
    <property type="entry name" value="CheY-like"/>
    <property type="match status" value="1"/>
</dbReference>
<dbReference type="InterPro" id="IPR011006">
    <property type="entry name" value="CheY-like_superfamily"/>
</dbReference>
<dbReference type="AlphaFoldDB" id="A0A5D4SS99"/>
<accession>A0A5D4SS99</accession>
<protein>
    <submittedName>
        <fullName evidence="1">Uncharacterized protein</fullName>
    </submittedName>
</protein>
<reference evidence="1 2" key="1">
    <citation type="submission" date="2019-08" db="EMBL/GenBank/DDBJ databases">
        <title>Bacillus genomes from the desert of Cuatro Cienegas, Coahuila.</title>
        <authorList>
            <person name="Olmedo-Alvarez G."/>
        </authorList>
    </citation>
    <scope>NUCLEOTIDE SEQUENCE [LARGE SCALE GENOMIC DNA]</scope>
    <source>
        <strain evidence="1 2">CH37_1T</strain>
    </source>
</reference>
<evidence type="ECO:0000313" key="2">
    <source>
        <dbReference type="Proteomes" id="UP000323732"/>
    </source>
</evidence>
<organism evidence="1 2">
    <name type="scientific">Bacillus infantis</name>
    <dbReference type="NCBI Taxonomy" id="324767"/>
    <lineage>
        <taxon>Bacteria</taxon>
        <taxon>Bacillati</taxon>
        <taxon>Bacillota</taxon>
        <taxon>Bacilli</taxon>
        <taxon>Bacillales</taxon>
        <taxon>Bacillaceae</taxon>
        <taxon>Bacillus</taxon>
    </lineage>
</organism>
<dbReference type="EMBL" id="VTES01000002">
    <property type="protein sequence ID" value="TYS65042.1"/>
    <property type="molecule type" value="Genomic_DNA"/>
</dbReference>
<proteinExistence type="predicted"/>
<dbReference type="RefSeq" id="WP_009793541.1">
    <property type="nucleotide sequence ID" value="NZ_JAHXNN010000004.1"/>
</dbReference>
<comment type="caution">
    <text evidence="1">The sequence shown here is derived from an EMBL/GenBank/DDBJ whole genome shotgun (WGS) entry which is preliminary data.</text>
</comment>
<dbReference type="Proteomes" id="UP000323732">
    <property type="component" value="Unassembled WGS sequence"/>
</dbReference>
<gene>
    <name evidence="1" type="ORF">FZD47_06740</name>
</gene>
<evidence type="ECO:0000313" key="1">
    <source>
        <dbReference type="EMBL" id="TYS65042.1"/>
    </source>
</evidence>